<evidence type="ECO:0000313" key="1">
    <source>
        <dbReference type="EMBL" id="MPN62245.1"/>
    </source>
</evidence>
<dbReference type="EMBL" id="VSSQ01139991">
    <property type="protein sequence ID" value="MPN62245.1"/>
    <property type="molecule type" value="Genomic_DNA"/>
</dbReference>
<proteinExistence type="predicted"/>
<dbReference type="AlphaFoldDB" id="A0A645JEX5"/>
<dbReference type="InterPro" id="IPR013785">
    <property type="entry name" value="Aldolase_TIM"/>
</dbReference>
<name>A0A645JEX5_9ZZZZ</name>
<accession>A0A645JEX5</accession>
<organism evidence="1">
    <name type="scientific">bioreactor metagenome</name>
    <dbReference type="NCBI Taxonomy" id="1076179"/>
    <lineage>
        <taxon>unclassified sequences</taxon>
        <taxon>metagenomes</taxon>
        <taxon>ecological metagenomes</taxon>
    </lineage>
</organism>
<comment type="caution">
    <text evidence="1">The sequence shown here is derived from an EMBL/GenBank/DDBJ whole genome shotgun (WGS) entry which is preliminary data.</text>
</comment>
<protein>
    <submittedName>
        <fullName evidence="1">Fructose-bisphosphate aldolase class 1</fullName>
        <ecNumber evidence="1">4.1.2.13</ecNumber>
    </submittedName>
</protein>
<reference evidence="1" key="1">
    <citation type="submission" date="2019-08" db="EMBL/GenBank/DDBJ databases">
        <authorList>
            <person name="Kucharzyk K."/>
            <person name="Murdoch R.W."/>
            <person name="Higgins S."/>
            <person name="Loffler F."/>
        </authorList>
    </citation>
    <scope>NUCLEOTIDE SEQUENCE</scope>
</reference>
<sequence length="85" mass="9567">MFKVTIPEQADFYQELMAYPQVVRVVALSGGYSREEADEKLRRNHGLIASFSRALAEGLNAQQSPEEFDRTLAASIRQIYEASIS</sequence>
<gene>
    <name evidence="1" type="primary">fda_10</name>
    <name evidence="1" type="ORF">SDC9_209992</name>
</gene>
<dbReference type="GO" id="GO:0004332">
    <property type="term" value="F:fructose-bisphosphate aldolase activity"/>
    <property type="evidence" value="ECO:0007669"/>
    <property type="project" value="UniProtKB-EC"/>
</dbReference>
<dbReference type="EC" id="4.1.2.13" evidence="1"/>
<keyword evidence="1" id="KW-0456">Lyase</keyword>
<dbReference type="Gene3D" id="3.20.20.70">
    <property type="entry name" value="Aldolase class I"/>
    <property type="match status" value="1"/>
</dbReference>
<dbReference type="SUPFAM" id="SSF51569">
    <property type="entry name" value="Aldolase"/>
    <property type="match status" value="1"/>
</dbReference>